<dbReference type="EC" id="2.7.11.22" evidence="5"/>
<dbReference type="GO" id="GO:0005524">
    <property type="term" value="F:ATP binding"/>
    <property type="evidence" value="ECO:0007669"/>
    <property type="project" value="UniProtKB-KW"/>
</dbReference>
<sequence length="499" mass="55999">MAKGNNCRYSDFKCDLSGETVSFPKIKQTVRIGEKLGCGAYGDVFRGYILSDDGDSTTKRMTFIENIKSPRESLFNDKDTHPQNSLMNLRHIETVTINSNPDPDASLDNPYNTARTVEPLETKHDTPTADYAIKYFKDDSIQLLDEGFTSGTIRELSIMKSVSGHPNIVKLVDIFVGGDLGRGIFRKFTKSSEGFSIPEVKWLSFQLLNGLAYLHNLKIEHRDLKPNNIMLDRDGPFPVLKIGDWGLGREFRSLHGTITPTACTMFYRPIEVILGSISILTSDPNNLKTTFSHNYGINVDMWSAACIIAEMITGRPLFHGNSDFQVLSRIVTILGRPTEAEWKNCSLSEHYPFNGSLYQFKISSKKENLRVALKGRMDDTGLDLLLSMLEYNPHKRISAQVALSHKWFSDIDFRRLDSTGVVNCIMDSMKGLLGPKIVDILEDRSRGILSTSLVSHFLHKNDPIRDKIIKAMENDYATVNSVIKSMGLPVILQNGDSNT</sequence>
<evidence type="ECO:0000256" key="1">
    <source>
        <dbReference type="ARBA" id="ARBA00001946"/>
    </source>
</evidence>
<evidence type="ECO:0000256" key="2">
    <source>
        <dbReference type="ARBA" id="ARBA00004496"/>
    </source>
</evidence>
<dbReference type="InterPro" id="IPR011009">
    <property type="entry name" value="Kinase-like_dom_sf"/>
</dbReference>
<dbReference type="GO" id="GO:0008353">
    <property type="term" value="F:RNA polymerase II CTD heptapeptide repeat kinase activity"/>
    <property type="evidence" value="ECO:0007669"/>
    <property type="project" value="UniProtKB-EC"/>
</dbReference>
<dbReference type="SMART" id="SM00220">
    <property type="entry name" value="S_TKc"/>
    <property type="match status" value="1"/>
</dbReference>
<protein>
    <recommendedName>
        <fullName evidence="15">Cyclin-dependent kinase 2 homolog</fullName>
        <ecNumber evidence="5">2.7.11.22</ecNumber>
        <ecNumber evidence="4">2.7.11.23</ecNumber>
    </recommendedName>
    <alternativeName>
        <fullName evidence="16">Cell division control protein 2 homolog</fullName>
    </alternativeName>
    <alternativeName>
        <fullName evidence="17">cdc2-related kinase 2</fullName>
    </alternativeName>
</protein>
<dbReference type="Gene3D" id="3.30.200.20">
    <property type="entry name" value="Phosphorylase Kinase, domain 1"/>
    <property type="match status" value="1"/>
</dbReference>
<organism evidence="21 22">
    <name type="scientific">Theileria parva</name>
    <name type="common">East coast fever infection agent</name>
    <dbReference type="NCBI Taxonomy" id="5875"/>
    <lineage>
        <taxon>Eukaryota</taxon>
        <taxon>Sar</taxon>
        <taxon>Alveolata</taxon>
        <taxon>Apicomplexa</taxon>
        <taxon>Aconoidasida</taxon>
        <taxon>Piroplasmida</taxon>
        <taxon>Theileriidae</taxon>
        <taxon>Theileria</taxon>
    </lineage>
</organism>
<keyword evidence="7" id="KW-0597">Phosphoprotein</keyword>
<dbReference type="OMA" id="KIEHRDL"/>
<keyword evidence="9" id="KW-0479">Metal-binding</keyword>
<dbReference type="SUPFAM" id="SSF56112">
    <property type="entry name" value="Protein kinase-like (PK-like)"/>
    <property type="match status" value="1"/>
</dbReference>
<dbReference type="EC" id="2.7.11.23" evidence="4"/>
<comment type="subunit">
    <text evidence="14">May form a complex composed of at least the catalytic subunit CRK2 and a cyclin.</text>
</comment>
<dbReference type="PANTHER" id="PTHR24056">
    <property type="entry name" value="CELL DIVISION PROTEIN KINASE"/>
    <property type="match status" value="1"/>
</dbReference>
<evidence type="ECO:0000256" key="15">
    <source>
        <dbReference type="ARBA" id="ARBA00039612"/>
    </source>
</evidence>
<dbReference type="InterPro" id="IPR050108">
    <property type="entry name" value="CDK"/>
</dbReference>
<keyword evidence="22" id="KW-1185">Reference proteome</keyword>
<comment type="caution">
    <text evidence="21">The sequence shown here is derived from an EMBL/GenBank/DDBJ whole genome shotgun (WGS) entry which is preliminary data.</text>
</comment>
<proteinExistence type="inferred from homology"/>
<keyword evidence="11 21" id="KW-0418">Kinase</keyword>
<dbReference type="EMBL" id="AAGK01000004">
    <property type="protein sequence ID" value="EAN32144.1"/>
    <property type="molecule type" value="Genomic_DNA"/>
</dbReference>
<dbReference type="KEGG" id="tpv:TP04_0791"/>
<evidence type="ECO:0000256" key="16">
    <source>
        <dbReference type="ARBA" id="ARBA00041902"/>
    </source>
</evidence>
<dbReference type="GO" id="GO:0046872">
    <property type="term" value="F:metal ion binding"/>
    <property type="evidence" value="ECO:0007669"/>
    <property type="project" value="UniProtKB-KW"/>
</dbReference>
<dbReference type="InterPro" id="IPR000719">
    <property type="entry name" value="Prot_kinase_dom"/>
</dbReference>
<dbReference type="VEuPathDB" id="PiroplasmaDB:TpMuguga_04g00791"/>
<evidence type="ECO:0000313" key="21">
    <source>
        <dbReference type="EMBL" id="EAN32144.1"/>
    </source>
</evidence>
<evidence type="ECO:0000256" key="13">
    <source>
        <dbReference type="ARBA" id="ARBA00022842"/>
    </source>
</evidence>
<evidence type="ECO:0000256" key="4">
    <source>
        <dbReference type="ARBA" id="ARBA00012409"/>
    </source>
</evidence>
<evidence type="ECO:0000256" key="6">
    <source>
        <dbReference type="ARBA" id="ARBA00022527"/>
    </source>
</evidence>
<evidence type="ECO:0000256" key="19">
    <source>
        <dbReference type="ARBA" id="ARBA00048367"/>
    </source>
</evidence>
<dbReference type="InParanoid" id="Q4N1F4"/>
<comment type="catalytic activity">
    <reaction evidence="18">
        <text>L-threonyl-[protein] + ATP = O-phospho-L-threonyl-[protein] + ADP + H(+)</text>
        <dbReference type="Rhea" id="RHEA:46608"/>
        <dbReference type="Rhea" id="RHEA-COMP:11060"/>
        <dbReference type="Rhea" id="RHEA-COMP:11605"/>
        <dbReference type="ChEBI" id="CHEBI:15378"/>
        <dbReference type="ChEBI" id="CHEBI:30013"/>
        <dbReference type="ChEBI" id="CHEBI:30616"/>
        <dbReference type="ChEBI" id="CHEBI:61977"/>
        <dbReference type="ChEBI" id="CHEBI:456216"/>
        <dbReference type="EC" id="2.7.11.22"/>
    </reaction>
</comment>
<dbReference type="GO" id="GO:0004693">
    <property type="term" value="F:cyclin-dependent protein serine/threonine kinase activity"/>
    <property type="evidence" value="ECO:0007669"/>
    <property type="project" value="UniProtKB-EC"/>
</dbReference>
<dbReference type="PANTHER" id="PTHR24056:SF46">
    <property type="entry name" value="CYCLIN-DEPENDENT KINASE 5"/>
    <property type="match status" value="1"/>
</dbReference>
<evidence type="ECO:0000256" key="9">
    <source>
        <dbReference type="ARBA" id="ARBA00022723"/>
    </source>
</evidence>
<keyword evidence="6" id="KW-0723">Serine/threonine-protein kinase</keyword>
<evidence type="ECO:0000256" key="10">
    <source>
        <dbReference type="ARBA" id="ARBA00022741"/>
    </source>
</evidence>
<evidence type="ECO:0000256" key="18">
    <source>
        <dbReference type="ARBA" id="ARBA00047811"/>
    </source>
</evidence>
<dbReference type="Proteomes" id="UP000001949">
    <property type="component" value="Unassembled WGS sequence"/>
</dbReference>
<gene>
    <name evidence="21" type="ordered locus">TP04_0791</name>
</gene>
<dbReference type="STRING" id="5875.Q4N1F4"/>
<dbReference type="GO" id="GO:0005737">
    <property type="term" value="C:cytoplasm"/>
    <property type="evidence" value="ECO:0007669"/>
    <property type="project" value="UniProtKB-SubCell"/>
</dbReference>
<name>Q4N1F4_THEPA</name>
<evidence type="ECO:0000256" key="8">
    <source>
        <dbReference type="ARBA" id="ARBA00022679"/>
    </source>
</evidence>
<evidence type="ECO:0000256" key="14">
    <source>
        <dbReference type="ARBA" id="ARBA00038543"/>
    </source>
</evidence>
<comment type="similarity">
    <text evidence="3">Belongs to the protein kinase superfamily. CMGC Ser/Thr protein kinase family. CDC2/CDKX subfamily.</text>
</comment>
<reference evidence="21 22" key="1">
    <citation type="journal article" date="2005" name="Science">
        <title>Genome sequence of Theileria parva, a bovine pathogen that transforms lymphocytes.</title>
        <authorList>
            <person name="Gardner M.J."/>
            <person name="Bishop R."/>
            <person name="Shah T."/>
            <person name="de Villiers E.P."/>
            <person name="Carlton J.M."/>
            <person name="Hall N."/>
            <person name="Ren Q."/>
            <person name="Paulsen I.T."/>
            <person name="Pain A."/>
            <person name="Berriman M."/>
            <person name="Wilson R.J.M."/>
            <person name="Sato S."/>
            <person name="Ralph S.A."/>
            <person name="Mann D.J."/>
            <person name="Xiong Z."/>
            <person name="Shallom S.J."/>
            <person name="Weidman J."/>
            <person name="Jiang L."/>
            <person name="Lynn J."/>
            <person name="Weaver B."/>
            <person name="Shoaibi A."/>
            <person name="Domingo A.R."/>
            <person name="Wasawo D."/>
            <person name="Crabtree J."/>
            <person name="Wortman J.R."/>
            <person name="Haas B."/>
            <person name="Angiuoli S.V."/>
            <person name="Creasy T.H."/>
            <person name="Lu C."/>
            <person name="Suh B."/>
            <person name="Silva J.C."/>
            <person name="Utterback T.R."/>
            <person name="Feldblyum T.V."/>
            <person name="Pertea M."/>
            <person name="Allen J."/>
            <person name="Nierman W.C."/>
            <person name="Taracha E.L.N."/>
            <person name="Salzberg S.L."/>
            <person name="White O.R."/>
            <person name="Fitzhugh H.A."/>
            <person name="Morzaria S."/>
            <person name="Venter J.C."/>
            <person name="Fraser C.M."/>
            <person name="Nene V."/>
        </authorList>
    </citation>
    <scope>NUCLEOTIDE SEQUENCE [LARGE SCALE GENOMIC DNA]</scope>
    <source>
        <strain evidence="21 22">Muguga</strain>
    </source>
</reference>
<evidence type="ECO:0000256" key="11">
    <source>
        <dbReference type="ARBA" id="ARBA00022777"/>
    </source>
</evidence>
<evidence type="ECO:0000256" key="12">
    <source>
        <dbReference type="ARBA" id="ARBA00022840"/>
    </source>
</evidence>
<evidence type="ECO:0000313" key="22">
    <source>
        <dbReference type="Proteomes" id="UP000001949"/>
    </source>
</evidence>
<evidence type="ECO:0000256" key="17">
    <source>
        <dbReference type="ARBA" id="ARBA00042858"/>
    </source>
</evidence>
<keyword evidence="10" id="KW-0547">Nucleotide-binding</keyword>
<dbReference type="FunFam" id="1.10.510.10:FF:000624">
    <property type="entry name" value="Mitogen-activated protein kinase"/>
    <property type="match status" value="1"/>
</dbReference>
<dbReference type="AlphaFoldDB" id="Q4N1F4"/>
<keyword evidence="13" id="KW-0460">Magnesium</keyword>
<comment type="catalytic activity">
    <reaction evidence="19">
        <text>L-seryl-[protein] + ATP = O-phospho-L-seryl-[protein] + ADP + H(+)</text>
        <dbReference type="Rhea" id="RHEA:17989"/>
        <dbReference type="Rhea" id="RHEA-COMP:9863"/>
        <dbReference type="Rhea" id="RHEA-COMP:11604"/>
        <dbReference type="ChEBI" id="CHEBI:15378"/>
        <dbReference type="ChEBI" id="CHEBI:29999"/>
        <dbReference type="ChEBI" id="CHEBI:30616"/>
        <dbReference type="ChEBI" id="CHEBI:83421"/>
        <dbReference type="ChEBI" id="CHEBI:456216"/>
        <dbReference type="EC" id="2.7.11.22"/>
    </reaction>
</comment>
<comment type="cofactor">
    <cofactor evidence="1">
        <name>Mg(2+)</name>
        <dbReference type="ChEBI" id="CHEBI:18420"/>
    </cofactor>
</comment>
<feature type="domain" description="Protein kinase" evidence="20">
    <location>
        <begin position="30"/>
        <end position="408"/>
    </location>
</feature>
<accession>Q4N1F4</accession>
<comment type="subcellular location">
    <subcellularLocation>
        <location evidence="2">Cytoplasm</location>
    </subcellularLocation>
</comment>
<dbReference type="Pfam" id="PF00069">
    <property type="entry name" value="Pkinase"/>
    <property type="match status" value="1"/>
</dbReference>
<dbReference type="InterPro" id="IPR008271">
    <property type="entry name" value="Ser/Thr_kinase_AS"/>
</dbReference>
<dbReference type="Gene3D" id="1.10.510.10">
    <property type="entry name" value="Transferase(Phosphotransferase) domain 1"/>
    <property type="match status" value="1"/>
</dbReference>
<dbReference type="PROSITE" id="PS00108">
    <property type="entry name" value="PROTEIN_KINASE_ST"/>
    <property type="match status" value="1"/>
</dbReference>
<keyword evidence="12" id="KW-0067">ATP-binding</keyword>
<evidence type="ECO:0000256" key="5">
    <source>
        <dbReference type="ARBA" id="ARBA00012425"/>
    </source>
</evidence>
<evidence type="ECO:0000256" key="7">
    <source>
        <dbReference type="ARBA" id="ARBA00022553"/>
    </source>
</evidence>
<dbReference type="GO" id="GO:0005634">
    <property type="term" value="C:nucleus"/>
    <property type="evidence" value="ECO:0007669"/>
    <property type="project" value="TreeGrafter"/>
</dbReference>
<keyword evidence="8 21" id="KW-0808">Transferase</keyword>
<dbReference type="eggNOG" id="KOG0594">
    <property type="taxonomic scope" value="Eukaryota"/>
</dbReference>
<evidence type="ECO:0000259" key="20">
    <source>
        <dbReference type="PROSITE" id="PS50011"/>
    </source>
</evidence>
<dbReference type="PROSITE" id="PS50011">
    <property type="entry name" value="PROTEIN_KINASE_DOM"/>
    <property type="match status" value="1"/>
</dbReference>
<dbReference type="GO" id="GO:0106310">
    <property type="term" value="F:protein serine kinase activity"/>
    <property type="evidence" value="ECO:0007669"/>
    <property type="project" value="RHEA"/>
</dbReference>
<evidence type="ECO:0000256" key="3">
    <source>
        <dbReference type="ARBA" id="ARBA00006485"/>
    </source>
</evidence>